<dbReference type="AlphaFoldDB" id="A0A3E4QM39"/>
<name>A0A3E4QM39_9BACT</name>
<sequence>MGQRYYKIMRILHDKLQNDGSTDCYIGNFEIQNKQFSTYKNCPKFRKADCFTIRKLVFFKFVD</sequence>
<accession>A0A3E4QM39</accession>
<evidence type="ECO:0000313" key="2">
    <source>
        <dbReference type="Proteomes" id="UP000260835"/>
    </source>
</evidence>
<reference evidence="1 2" key="1">
    <citation type="submission" date="2018-08" db="EMBL/GenBank/DDBJ databases">
        <title>A genome reference for cultivated species of the human gut microbiota.</title>
        <authorList>
            <person name="Zou Y."/>
            <person name="Xue W."/>
            <person name="Luo G."/>
        </authorList>
    </citation>
    <scope>NUCLEOTIDE SEQUENCE [LARGE SCALE GENOMIC DNA]</scope>
    <source>
        <strain evidence="1 2">TF09-12</strain>
    </source>
</reference>
<proteinExistence type="predicted"/>
<protein>
    <submittedName>
        <fullName evidence="1">Uncharacterized protein</fullName>
    </submittedName>
</protein>
<evidence type="ECO:0000313" key="1">
    <source>
        <dbReference type="EMBL" id="RGL05303.1"/>
    </source>
</evidence>
<organism evidence="1 2">
    <name type="scientific">Prevotella disiens</name>
    <dbReference type="NCBI Taxonomy" id="28130"/>
    <lineage>
        <taxon>Bacteria</taxon>
        <taxon>Pseudomonadati</taxon>
        <taxon>Bacteroidota</taxon>
        <taxon>Bacteroidia</taxon>
        <taxon>Bacteroidales</taxon>
        <taxon>Prevotellaceae</taxon>
        <taxon>Prevotella</taxon>
    </lineage>
</organism>
<comment type="caution">
    <text evidence="1">The sequence shown here is derived from an EMBL/GenBank/DDBJ whole genome shotgun (WGS) entry which is preliminary data.</text>
</comment>
<gene>
    <name evidence="1" type="ORF">DXC89_01805</name>
</gene>
<dbReference type="EMBL" id="QSRD01000007">
    <property type="protein sequence ID" value="RGL05303.1"/>
    <property type="molecule type" value="Genomic_DNA"/>
</dbReference>
<dbReference type="Proteomes" id="UP000260835">
    <property type="component" value="Unassembled WGS sequence"/>
</dbReference>